<dbReference type="PANTHER" id="PTHR47926:SF472">
    <property type="entry name" value="REPEAT (PPR) SUPERFAMILY PROTEIN, PUTATIVE-RELATED"/>
    <property type="match status" value="1"/>
</dbReference>
<dbReference type="Pfam" id="PF13041">
    <property type="entry name" value="PPR_2"/>
    <property type="match status" value="1"/>
</dbReference>
<keyword evidence="4" id="KW-1185">Reference proteome</keyword>
<dbReference type="GO" id="GO:0009451">
    <property type="term" value="P:RNA modification"/>
    <property type="evidence" value="ECO:0007669"/>
    <property type="project" value="InterPro"/>
</dbReference>
<dbReference type="FunFam" id="1.25.40.10:FF:000090">
    <property type="entry name" value="Pentatricopeptide repeat-containing protein, chloroplastic"/>
    <property type="match status" value="1"/>
</dbReference>
<dbReference type="EMBL" id="JAGGNH010000003">
    <property type="protein sequence ID" value="KAJ0978432.1"/>
    <property type="molecule type" value="Genomic_DNA"/>
</dbReference>
<gene>
    <name evidence="3" type="ORF">J5N97_013906</name>
</gene>
<evidence type="ECO:0000256" key="1">
    <source>
        <dbReference type="ARBA" id="ARBA00022737"/>
    </source>
</evidence>
<organism evidence="3 4">
    <name type="scientific">Dioscorea zingiberensis</name>
    <dbReference type="NCBI Taxonomy" id="325984"/>
    <lineage>
        <taxon>Eukaryota</taxon>
        <taxon>Viridiplantae</taxon>
        <taxon>Streptophyta</taxon>
        <taxon>Embryophyta</taxon>
        <taxon>Tracheophyta</taxon>
        <taxon>Spermatophyta</taxon>
        <taxon>Magnoliopsida</taxon>
        <taxon>Liliopsida</taxon>
        <taxon>Dioscoreales</taxon>
        <taxon>Dioscoreaceae</taxon>
        <taxon>Dioscorea</taxon>
    </lineage>
</organism>
<sequence length="506" mass="55456">MRVPVSAGPFLLREALARVSQGCAPDFRAFGLLIQHCADHGLKLQGLQLHARLILLSVIPDNYLASKLLSFYSRAGRLRDARKAGYDEECLKLYSEMGRDLDGVMPNGVTVASVLHSCSQLKDLAFGMSVHQLAVENDVEMDLVVWNSIVGFYAKCGSLDYARRLFEGMPKRDGVSYSAMINGYMSYGVVDQAMELFHKMVNPVLSAWNAMIAGLSQNNRHPDVLAMLHEMQNSGFRLIPPLFPALFLPFHSIQPCWVLNNWAQEVFDGSGAGSVIVWTAIISAHAAHGNADAALALFAKMLDACVQPDSVTITAVLAACAHAGAVNEAQEIFDAMIPKYGTSPGLEHYACMVGVLSRAGHLQEAVEFINRIPLEPNAKVWGALLNGAAVFGDVDLGEFAFSRLFEMEPENTGNYIVMANLYSKSGRWEEAKMVRDKMRGVGLSKIPGCSWIEMNDGLQVFVARDTSNSRSEELYMMMEGLVGLMRGEGYVSEDEMVLELSIEPAL</sequence>
<dbReference type="InterPro" id="IPR046960">
    <property type="entry name" value="PPR_At4g14850-like_plant"/>
</dbReference>
<dbReference type="InterPro" id="IPR002885">
    <property type="entry name" value="PPR_rpt"/>
</dbReference>
<dbReference type="Proteomes" id="UP001085076">
    <property type="component" value="Miscellaneous, Linkage group lg03"/>
</dbReference>
<evidence type="ECO:0000313" key="3">
    <source>
        <dbReference type="EMBL" id="KAJ0978432.1"/>
    </source>
</evidence>
<feature type="repeat" description="PPR" evidence="2">
    <location>
        <begin position="204"/>
        <end position="238"/>
    </location>
</feature>
<dbReference type="InterPro" id="IPR046848">
    <property type="entry name" value="E_motif"/>
</dbReference>
<dbReference type="InterPro" id="IPR011990">
    <property type="entry name" value="TPR-like_helical_dom_sf"/>
</dbReference>
<evidence type="ECO:0000313" key="4">
    <source>
        <dbReference type="Proteomes" id="UP001085076"/>
    </source>
</evidence>
<dbReference type="NCBIfam" id="TIGR00756">
    <property type="entry name" value="PPR"/>
    <property type="match status" value="4"/>
</dbReference>
<dbReference type="Pfam" id="PF01535">
    <property type="entry name" value="PPR"/>
    <property type="match status" value="3"/>
</dbReference>
<dbReference type="OrthoDB" id="185373at2759"/>
<feature type="repeat" description="PPR" evidence="2">
    <location>
        <begin position="274"/>
        <end position="308"/>
    </location>
</feature>
<feature type="repeat" description="PPR" evidence="2">
    <location>
        <begin position="309"/>
        <end position="344"/>
    </location>
</feature>
<dbReference type="SUPFAM" id="SSF48452">
    <property type="entry name" value="TPR-like"/>
    <property type="match status" value="1"/>
</dbReference>
<keyword evidence="1" id="KW-0677">Repeat</keyword>
<dbReference type="Gene3D" id="1.25.40.10">
    <property type="entry name" value="Tetratricopeptide repeat domain"/>
    <property type="match status" value="4"/>
</dbReference>
<dbReference type="Pfam" id="PF20431">
    <property type="entry name" value="E_motif"/>
    <property type="match status" value="1"/>
</dbReference>
<name>A0A9D5CTV1_9LILI</name>
<dbReference type="AlphaFoldDB" id="A0A9D5CTV1"/>
<proteinExistence type="predicted"/>
<feature type="repeat" description="PPR" evidence="2">
    <location>
        <begin position="411"/>
        <end position="445"/>
    </location>
</feature>
<dbReference type="PROSITE" id="PS51375">
    <property type="entry name" value="PPR"/>
    <property type="match status" value="5"/>
</dbReference>
<feature type="repeat" description="PPR" evidence="2">
    <location>
        <begin position="142"/>
        <end position="176"/>
    </location>
</feature>
<reference evidence="3" key="1">
    <citation type="submission" date="2021-03" db="EMBL/GenBank/DDBJ databases">
        <authorList>
            <person name="Li Z."/>
            <person name="Yang C."/>
        </authorList>
    </citation>
    <scope>NUCLEOTIDE SEQUENCE</scope>
    <source>
        <strain evidence="3">Dzin_1.0</strain>
        <tissue evidence="3">Leaf</tissue>
    </source>
</reference>
<reference evidence="3" key="2">
    <citation type="journal article" date="2022" name="Hortic Res">
        <title>The genome of Dioscorea zingiberensis sheds light on the biosynthesis, origin and evolution of the medicinally important diosgenin saponins.</title>
        <authorList>
            <person name="Li Y."/>
            <person name="Tan C."/>
            <person name="Li Z."/>
            <person name="Guo J."/>
            <person name="Li S."/>
            <person name="Chen X."/>
            <person name="Wang C."/>
            <person name="Dai X."/>
            <person name="Yang H."/>
            <person name="Song W."/>
            <person name="Hou L."/>
            <person name="Xu J."/>
            <person name="Tong Z."/>
            <person name="Xu A."/>
            <person name="Yuan X."/>
            <person name="Wang W."/>
            <person name="Yang Q."/>
            <person name="Chen L."/>
            <person name="Sun Z."/>
            <person name="Wang K."/>
            <person name="Pan B."/>
            <person name="Chen J."/>
            <person name="Bao Y."/>
            <person name="Liu F."/>
            <person name="Qi X."/>
            <person name="Gang D.R."/>
            <person name="Wen J."/>
            <person name="Li J."/>
        </authorList>
    </citation>
    <scope>NUCLEOTIDE SEQUENCE</scope>
    <source>
        <strain evidence="3">Dzin_1.0</strain>
    </source>
</reference>
<dbReference type="PANTHER" id="PTHR47926">
    <property type="entry name" value="PENTATRICOPEPTIDE REPEAT-CONTAINING PROTEIN"/>
    <property type="match status" value="1"/>
</dbReference>
<comment type="caution">
    <text evidence="3">The sequence shown here is derived from an EMBL/GenBank/DDBJ whole genome shotgun (WGS) entry which is preliminary data.</text>
</comment>
<evidence type="ECO:0008006" key="5">
    <source>
        <dbReference type="Google" id="ProtNLM"/>
    </source>
</evidence>
<protein>
    <recommendedName>
        <fullName evidence="5">Pentatricopeptide repeat-containing protein</fullName>
    </recommendedName>
</protein>
<evidence type="ECO:0000256" key="2">
    <source>
        <dbReference type="PROSITE-ProRule" id="PRU00708"/>
    </source>
</evidence>
<dbReference type="GO" id="GO:0003723">
    <property type="term" value="F:RNA binding"/>
    <property type="evidence" value="ECO:0007669"/>
    <property type="project" value="InterPro"/>
</dbReference>
<accession>A0A9D5CTV1</accession>